<sequence>MARTTTTTAAIAIPSQKELLREPAWNCVHRSDKHKGTSDPLMRVNVARDNRCGFLRKDAYESSKALYIYAGCICNELSLSLTAGKARRV</sequence>
<protein>
    <submittedName>
        <fullName evidence="1">Uncharacterized protein</fullName>
    </submittedName>
</protein>
<comment type="caution">
    <text evidence="1">The sequence shown here is derived from an EMBL/GenBank/DDBJ whole genome shotgun (WGS) entry which is preliminary data.</text>
</comment>
<organism evidence="1 2">
    <name type="scientific">Cardiocondyla obscurior</name>
    <dbReference type="NCBI Taxonomy" id="286306"/>
    <lineage>
        <taxon>Eukaryota</taxon>
        <taxon>Metazoa</taxon>
        <taxon>Ecdysozoa</taxon>
        <taxon>Arthropoda</taxon>
        <taxon>Hexapoda</taxon>
        <taxon>Insecta</taxon>
        <taxon>Pterygota</taxon>
        <taxon>Neoptera</taxon>
        <taxon>Endopterygota</taxon>
        <taxon>Hymenoptera</taxon>
        <taxon>Apocrita</taxon>
        <taxon>Aculeata</taxon>
        <taxon>Formicoidea</taxon>
        <taxon>Formicidae</taxon>
        <taxon>Myrmicinae</taxon>
        <taxon>Cardiocondyla</taxon>
    </lineage>
</organism>
<evidence type="ECO:0000313" key="1">
    <source>
        <dbReference type="EMBL" id="KAL0132207.1"/>
    </source>
</evidence>
<gene>
    <name evidence="1" type="ORF">PUN28_000175</name>
</gene>
<evidence type="ECO:0000313" key="2">
    <source>
        <dbReference type="Proteomes" id="UP001430953"/>
    </source>
</evidence>
<reference evidence="1 2" key="1">
    <citation type="submission" date="2023-03" db="EMBL/GenBank/DDBJ databases">
        <title>High recombination rates correlate with genetic variation in Cardiocondyla obscurior ants.</title>
        <authorList>
            <person name="Errbii M."/>
        </authorList>
    </citation>
    <scope>NUCLEOTIDE SEQUENCE [LARGE SCALE GENOMIC DNA]</scope>
    <source>
        <strain evidence="1">Alpha-2009</strain>
        <tissue evidence="1">Whole body</tissue>
    </source>
</reference>
<accession>A0AAW2GYK3</accession>
<dbReference type="AlphaFoldDB" id="A0AAW2GYK3"/>
<proteinExistence type="predicted"/>
<keyword evidence="2" id="KW-1185">Reference proteome</keyword>
<dbReference type="EMBL" id="JADYXP020000001">
    <property type="protein sequence ID" value="KAL0132207.1"/>
    <property type="molecule type" value="Genomic_DNA"/>
</dbReference>
<dbReference type="Proteomes" id="UP001430953">
    <property type="component" value="Unassembled WGS sequence"/>
</dbReference>
<name>A0AAW2GYK3_9HYME</name>